<dbReference type="PANTHER" id="PTHR22298">
    <property type="entry name" value="ENDO-1,4-BETA-GLUCANASE"/>
    <property type="match status" value="1"/>
</dbReference>
<dbReference type="GO" id="GO:0008810">
    <property type="term" value="F:cellulase activity"/>
    <property type="evidence" value="ECO:0007669"/>
    <property type="project" value="UniProtKB-EC"/>
</dbReference>
<evidence type="ECO:0000256" key="9">
    <source>
        <dbReference type="RuleBase" id="RU361166"/>
    </source>
</evidence>
<comment type="caution">
    <text evidence="11">The sequence shown here is derived from an EMBL/GenBank/DDBJ whole genome shotgun (WGS) entry which is preliminary data.</text>
</comment>
<gene>
    <name evidence="11" type="ORF">GOP47_0021036</name>
</gene>
<evidence type="ECO:0000256" key="8">
    <source>
        <dbReference type="PROSITE-ProRule" id="PRU10059"/>
    </source>
</evidence>
<keyword evidence="6 8" id="KW-0326">Glycosidase</keyword>
<keyword evidence="5 8" id="KW-0119">Carbohydrate metabolism</keyword>
<dbReference type="Pfam" id="PF00759">
    <property type="entry name" value="Glyco_hydro_9"/>
    <property type="match status" value="1"/>
</dbReference>
<proteinExistence type="inferred from homology"/>
<reference evidence="11" key="1">
    <citation type="submission" date="2021-01" db="EMBL/GenBank/DDBJ databases">
        <title>Adiantum capillus-veneris genome.</title>
        <authorList>
            <person name="Fang Y."/>
            <person name="Liao Q."/>
        </authorList>
    </citation>
    <scope>NUCLEOTIDE SEQUENCE</scope>
    <source>
        <strain evidence="11">H3</strain>
        <tissue evidence="11">Leaf</tissue>
    </source>
</reference>
<feature type="domain" description="Glycoside hydrolase family 9" evidence="10">
    <location>
        <begin position="36"/>
        <end position="488"/>
    </location>
</feature>
<comment type="catalytic activity">
    <reaction evidence="1 9">
        <text>Endohydrolysis of (1-&gt;4)-beta-D-glucosidic linkages in cellulose, lichenin and cereal beta-D-glucans.</text>
        <dbReference type="EC" id="3.2.1.4"/>
    </reaction>
</comment>
<evidence type="ECO:0000256" key="6">
    <source>
        <dbReference type="ARBA" id="ARBA00023295"/>
    </source>
</evidence>
<dbReference type="InterPro" id="IPR008928">
    <property type="entry name" value="6-hairpin_glycosidase_sf"/>
</dbReference>
<evidence type="ECO:0000256" key="5">
    <source>
        <dbReference type="ARBA" id="ARBA00023277"/>
    </source>
</evidence>
<dbReference type="FunFam" id="1.50.10.10:FF:000020">
    <property type="entry name" value="Endoglucanase"/>
    <property type="match status" value="1"/>
</dbReference>
<dbReference type="InterPro" id="IPR018221">
    <property type="entry name" value="Glyco_hydro_9_His_AS"/>
</dbReference>
<sequence>MDLSSFSRVPVIHRLDAFILPNSRDTSLQLHFHRSEALSKCILFFESQRSGKLPPDQRVTWRGDSALLDGGDYNVDLVGGYYDAGDNVKFGFPMAFTITVLSWGALEYTSSFAAIGELDNLRAAIKWGTDYLLKASVDPLRLWVQVGNAEADHECWERPESMDTPRIAFQINATSPGSEVAAETAAALASASLVYQAHDTQYSALLLDRASKLFHFADLYRASYTNECPFYCSYSGYNDELLWAAAWLFKGSSDQSYLHYIRNGLQTSCETAEFSWDNKYAGFAVMLSKMYLEGEDSLKVAKWRADNFMCVNLPGNRLTRVARTPGGLIYLRSGANTQYASGAAFLAGIYGTYLLQSNQTVSINCGDKNYSTVDLLDFARGQVDYILGLNPWNLSYMVGFGPSYPLQVHHRGASIDPSESAPSMYTTTMRQCEYGFEHWFGRAAPNPNVVVGAIVGGPDPHDGFNDVRSNSVQLEPTTYTNALFAGALARFIQSR</sequence>
<dbReference type="SUPFAM" id="SSF48208">
    <property type="entry name" value="Six-hairpin glycosidases"/>
    <property type="match status" value="1"/>
</dbReference>
<keyword evidence="7 8" id="KW-0624">Polysaccharide degradation</keyword>
<comment type="similarity">
    <text evidence="2 8 9">Belongs to the glycosyl hydrolase 9 (cellulase E) family.</text>
</comment>
<dbReference type="PROSITE" id="PS00592">
    <property type="entry name" value="GH9_2"/>
    <property type="match status" value="1"/>
</dbReference>
<keyword evidence="12" id="KW-1185">Reference proteome</keyword>
<dbReference type="AlphaFoldDB" id="A0A9D4UC58"/>
<evidence type="ECO:0000256" key="1">
    <source>
        <dbReference type="ARBA" id="ARBA00000966"/>
    </source>
</evidence>
<evidence type="ECO:0000256" key="4">
    <source>
        <dbReference type="ARBA" id="ARBA00023001"/>
    </source>
</evidence>
<dbReference type="InterPro" id="IPR001701">
    <property type="entry name" value="Glyco_hydro_9"/>
</dbReference>
<evidence type="ECO:0000259" key="10">
    <source>
        <dbReference type="Pfam" id="PF00759"/>
    </source>
</evidence>
<dbReference type="EMBL" id="JABFUD020000020">
    <property type="protein sequence ID" value="KAI5064366.1"/>
    <property type="molecule type" value="Genomic_DNA"/>
</dbReference>
<dbReference type="InterPro" id="IPR012341">
    <property type="entry name" value="6hp_glycosidase-like_sf"/>
</dbReference>
<evidence type="ECO:0000313" key="12">
    <source>
        <dbReference type="Proteomes" id="UP000886520"/>
    </source>
</evidence>
<feature type="active site" evidence="8">
    <location>
        <position position="409"/>
    </location>
</feature>
<evidence type="ECO:0000313" key="11">
    <source>
        <dbReference type="EMBL" id="KAI5064366.1"/>
    </source>
</evidence>
<dbReference type="Proteomes" id="UP000886520">
    <property type="component" value="Chromosome 20"/>
</dbReference>
<dbReference type="Gene3D" id="1.50.10.10">
    <property type="match status" value="1"/>
</dbReference>
<accession>A0A9D4UC58</accession>
<organism evidence="11 12">
    <name type="scientific">Adiantum capillus-veneris</name>
    <name type="common">Maidenhair fern</name>
    <dbReference type="NCBI Taxonomy" id="13818"/>
    <lineage>
        <taxon>Eukaryota</taxon>
        <taxon>Viridiplantae</taxon>
        <taxon>Streptophyta</taxon>
        <taxon>Embryophyta</taxon>
        <taxon>Tracheophyta</taxon>
        <taxon>Polypodiopsida</taxon>
        <taxon>Polypodiidae</taxon>
        <taxon>Polypodiales</taxon>
        <taxon>Pteridineae</taxon>
        <taxon>Pteridaceae</taxon>
        <taxon>Vittarioideae</taxon>
        <taxon>Adiantum</taxon>
    </lineage>
</organism>
<keyword evidence="4 9" id="KW-0136">Cellulose degradation</keyword>
<protein>
    <recommendedName>
        <fullName evidence="9">Endoglucanase</fullName>
        <ecNumber evidence="9">3.2.1.4</ecNumber>
    </recommendedName>
</protein>
<name>A0A9D4UC58_ADICA</name>
<dbReference type="OrthoDB" id="10257085at2759"/>
<keyword evidence="3 8" id="KW-0378">Hydrolase</keyword>
<evidence type="ECO:0000256" key="7">
    <source>
        <dbReference type="ARBA" id="ARBA00023326"/>
    </source>
</evidence>
<evidence type="ECO:0000256" key="2">
    <source>
        <dbReference type="ARBA" id="ARBA00007072"/>
    </source>
</evidence>
<dbReference type="EC" id="3.2.1.4" evidence="9"/>
<evidence type="ECO:0000256" key="3">
    <source>
        <dbReference type="ARBA" id="ARBA00022801"/>
    </source>
</evidence>
<dbReference type="GO" id="GO:0030245">
    <property type="term" value="P:cellulose catabolic process"/>
    <property type="evidence" value="ECO:0007669"/>
    <property type="project" value="UniProtKB-KW"/>
</dbReference>